<dbReference type="GO" id="GO:0030170">
    <property type="term" value="F:pyridoxal phosphate binding"/>
    <property type="evidence" value="ECO:0007669"/>
    <property type="project" value="InterPro"/>
</dbReference>
<dbReference type="RefSeq" id="WP_254161816.1">
    <property type="nucleotide sequence ID" value="NZ_JAHESF010000005.1"/>
</dbReference>
<protein>
    <submittedName>
        <fullName evidence="2">MOSC domain-containing protein</fullName>
    </submittedName>
</protein>
<dbReference type="SUPFAM" id="SSF141673">
    <property type="entry name" value="MOSC N-terminal domain-like"/>
    <property type="match status" value="1"/>
</dbReference>
<dbReference type="EMBL" id="JAHESF010000005">
    <property type="protein sequence ID" value="MBT1696533.1"/>
    <property type="molecule type" value="Genomic_DNA"/>
</dbReference>
<accession>A0AAP2GM41</accession>
<dbReference type="InterPro" id="IPR011037">
    <property type="entry name" value="Pyrv_Knase-like_insert_dom_sf"/>
</dbReference>
<evidence type="ECO:0000313" key="2">
    <source>
        <dbReference type="EMBL" id="MBT1696533.1"/>
    </source>
</evidence>
<dbReference type="Pfam" id="PF03473">
    <property type="entry name" value="MOSC"/>
    <property type="match status" value="1"/>
</dbReference>
<feature type="domain" description="MOSC" evidence="1">
    <location>
        <begin position="125"/>
        <end position="270"/>
    </location>
</feature>
<evidence type="ECO:0000313" key="3">
    <source>
        <dbReference type="Proteomes" id="UP001319200"/>
    </source>
</evidence>
<dbReference type="GO" id="GO:0003824">
    <property type="term" value="F:catalytic activity"/>
    <property type="evidence" value="ECO:0007669"/>
    <property type="project" value="InterPro"/>
</dbReference>
<dbReference type="Pfam" id="PF03476">
    <property type="entry name" value="MOSC_N"/>
    <property type="match status" value="1"/>
</dbReference>
<dbReference type="GO" id="GO:0030151">
    <property type="term" value="F:molybdenum ion binding"/>
    <property type="evidence" value="ECO:0007669"/>
    <property type="project" value="InterPro"/>
</dbReference>
<sequence>MSELRLSEIWIYPVKSLGGISVTSARVMEKGLLHDRRWMLTDEHGAFMTQRVYPKMALFRPAINGDTLTITKLNPVNDHASVSLSLSTPPLGEQFRSKVWDDEVTVTEVSDKVSDWFTTQLGMRCRLVSFPEKNPRPVNPKYSINNEHVGLADAYPFLIIGQSSLDDLNARLNEPLPMNRFRPNLVFTGGAPFEEDTWKKFTIGGNRFAGVKPCDRCVLTTVNQDTAEKGVEPLLTLSKYRKRDNKIYFGQNVVALDHTEISVGDKITLN</sequence>
<proteinExistence type="predicted"/>
<dbReference type="AlphaFoldDB" id="A0AAP2GM41"/>
<dbReference type="PROSITE" id="PS51340">
    <property type="entry name" value="MOSC"/>
    <property type="match status" value="1"/>
</dbReference>
<organism evidence="2 3">
    <name type="scientific">Chryseosolibacter histidini</name>
    <dbReference type="NCBI Taxonomy" id="2782349"/>
    <lineage>
        <taxon>Bacteria</taxon>
        <taxon>Pseudomonadati</taxon>
        <taxon>Bacteroidota</taxon>
        <taxon>Cytophagia</taxon>
        <taxon>Cytophagales</taxon>
        <taxon>Chryseotaleaceae</taxon>
        <taxon>Chryseosolibacter</taxon>
    </lineage>
</organism>
<comment type="caution">
    <text evidence="2">The sequence shown here is derived from an EMBL/GenBank/DDBJ whole genome shotgun (WGS) entry which is preliminary data.</text>
</comment>
<gene>
    <name evidence="2" type="ORF">KK083_06600</name>
</gene>
<dbReference type="InterPro" id="IPR005302">
    <property type="entry name" value="MoCF_Sase_C"/>
</dbReference>
<evidence type="ECO:0000259" key="1">
    <source>
        <dbReference type="PROSITE" id="PS51340"/>
    </source>
</evidence>
<name>A0AAP2GM41_9BACT</name>
<keyword evidence="3" id="KW-1185">Reference proteome</keyword>
<reference evidence="2 3" key="1">
    <citation type="submission" date="2021-05" db="EMBL/GenBank/DDBJ databases">
        <title>A Polyphasic approach of four new species of the genus Ohtaekwangia: Ohtaekwangia histidinii sp. nov., Ohtaekwangia cretensis sp. nov., Ohtaekwangia indiensis sp. nov., Ohtaekwangia reichenbachii sp. nov. from diverse environment.</title>
        <authorList>
            <person name="Octaviana S."/>
        </authorList>
    </citation>
    <scope>NUCLEOTIDE SEQUENCE [LARGE SCALE GENOMIC DNA]</scope>
    <source>
        <strain evidence="2 3">PWU4</strain>
    </source>
</reference>
<dbReference type="PANTHER" id="PTHR14237">
    <property type="entry name" value="MOLYBDOPTERIN COFACTOR SULFURASE MOSC"/>
    <property type="match status" value="1"/>
</dbReference>
<dbReference type="SUPFAM" id="SSF50800">
    <property type="entry name" value="PK beta-barrel domain-like"/>
    <property type="match status" value="1"/>
</dbReference>
<dbReference type="Proteomes" id="UP001319200">
    <property type="component" value="Unassembled WGS sequence"/>
</dbReference>
<dbReference type="InterPro" id="IPR005303">
    <property type="entry name" value="MOCOS_middle"/>
</dbReference>
<dbReference type="PANTHER" id="PTHR14237:SF19">
    <property type="entry name" value="MITOCHONDRIAL AMIDOXIME REDUCING COMPONENT 1"/>
    <property type="match status" value="1"/>
</dbReference>